<name>A0A318SHM3_9BURK</name>
<feature type="region of interest" description="Disordered" evidence="1">
    <location>
        <begin position="1"/>
        <end position="24"/>
    </location>
</feature>
<dbReference type="EMBL" id="QJTC01000011">
    <property type="protein sequence ID" value="PYE77887.1"/>
    <property type="molecule type" value="Genomic_DNA"/>
</dbReference>
<evidence type="ECO:0000256" key="1">
    <source>
        <dbReference type="SAM" id="MobiDB-lite"/>
    </source>
</evidence>
<gene>
    <name evidence="2" type="ORF">DFQ15_11131</name>
</gene>
<dbReference type="AlphaFoldDB" id="A0A318SHM3"/>
<evidence type="ECO:0000313" key="2">
    <source>
        <dbReference type="EMBL" id="PYE77887.1"/>
    </source>
</evidence>
<comment type="caution">
    <text evidence="2">The sequence shown here is derived from an EMBL/GenBank/DDBJ whole genome shotgun (WGS) entry which is preliminary data.</text>
</comment>
<dbReference type="Proteomes" id="UP000247540">
    <property type="component" value="Unassembled WGS sequence"/>
</dbReference>
<sequence length="51" mass="5261">MQLPALGDDAQADETIAPEIDSQAQALDTQVLSGLVGATGLNHPDPESDDE</sequence>
<protein>
    <submittedName>
        <fullName evidence="2">Uncharacterized protein</fullName>
    </submittedName>
</protein>
<keyword evidence="3" id="KW-1185">Reference proteome</keyword>
<proteinExistence type="predicted"/>
<accession>A0A318SHM3</accession>
<organism evidence="2 3">
    <name type="scientific">Xylophilus ampelinus</name>
    <dbReference type="NCBI Taxonomy" id="54067"/>
    <lineage>
        <taxon>Bacteria</taxon>
        <taxon>Pseudomonadati</taxon>
        <taxon>Pseudomonadota</taxon>
        <taxon>Betaproteobacteria</taxon>
        <taxon>Burkholderiales</taxon>
        <taxon>Xylophilus</taxon>
    </lineage>
</organism>
<reference evidence="2 3" key="1">
    <citation type="submission" date="2018-06" db="EMBL/GenBank/DDBJ databases">
        <title>Genomic Encyclopedia of Type Strains, Phase III (KMG-III): the genomes of soil and plant-associated and newly described type strains.</title>
        <authorList>
            <person name="Whitman W."/>
        </authorList>
    </citation>
    <scope>NUCLEOTIDE SEQUENCE [LARGE SCALE GENOMIC DNA]</scope>
    <source>
        <strain evidence="2 3">CECT 7646</strain>
    </source>
</reference>
<evidence type="ECO:0000313" key="3">
    <source>
        <dbReference type="Proteomes" id="UP000247540"/>
    </source>
</evidence>